<name>A0AAJ7BNM9_CEPCN</name>
<accession>A0AAJ7BNM9</accession>
<evidence type="ECO:0000259" key="3">
    <source>
        <dbReference type="Pfam" id="PF03184"/>
    </source>
</evidence>
<proteinExistence type="predicted"/>
<dbReference type="GeneID" id="107265557"/>
<dbReference type="Pfam" id="PF03184">
    <property type="entry name" value="DDE_1"/>
    <property type="match status" value="1"/>
</dbReference>
<reference evidence="6" key="1">
    <citation type="submission" date="2025-08" db="UniProtKB">
        <authorList>
            <consortium name="RefSeq"/>
        </authorList>
    </citation>
    <scope>IDENTIFICATION</scope>
</reference>
<evidence type="ECO:0000313" key="5">
    <source>
        <dbReference type="Proteomes" id="UP000694920"/>
    </source>
</evidence>
<dbReference type="GO" id="GO:0005634">
    <property type="term" value="C:nucleus"/>
    <property type="evidence" value="ECO:0007669"/>
    <property type="project" value="UniProtKB-SubCell"/>
</dbReference>
<dbReference type="GO" id="GO:0003677">
    <property type="term" value="F:DNA binding"/>
    <property type="evidence" value="ECO:0007669"/>
    <property type="project" value="UniProtKB-KW"/>
</dbReference>
<evidence type="ECO:0000256" key="1">
    <source>
        <dbReference type="ARBA" id="ARBA00004123"/>
    </source>
</evidence>
<dbReference type="InterPro" id="IPR036397">
    <property type="entry name" value="RNaseH_sf"/>
</dbReference>
<keyword evidence="2" id="KW-0238">DNA-binding</keyword>
<dbReference type="SUPFAM" id="SSF46689">
    <property type="entry name" value="Homeodomain-like"/>
    <property type="match status" value="1"/>
</dbReference>
<dbReference type="InterPro" id="IPR009057">
    <property type="entry name" value="Homeodomain-like_sf"/>
</dbReference>
<keyword evidence="5" id="KW-1185">Reference proteome</keyword>
<dbReference type="InterPro" id="IPR050863">
    <property type="entry name" value="CenT-Element_Derived"/>
</dbReference>
<gene>
    <name evidence="6" type="primary">LOC107265557</name>
</gene>
<evidence type="ECO:0000313" key="6">
    <source>
        <dbReference type="RefSeq" id="XP_015590626.1"/>
    </source>
</evidence>
<evidence type="ECO:0000259" key="4">
    <source>
        <dbReference type="Pfam" id="PF03221"/>
    </source>
</evidence>
<dbReference type="RefSeq" id="XP_015590626.1">
    <property type="nucleotide sequence ID" value="XM_015735140.1"/>
</dbReference>
<dbReference type="PANTHER" id="PTHR19303:SF16">
    <property type="entry name" value="JERKY PROTEIN HOMOLOG-LIKE"/>
    <property type="match status" value="1"/>
</dbReference>
<evidence type="ECO:0000256" key="2">
    <source>
        <dbReference type="ARBA" id="ARBA00023125"/>
    </source>
</evidence>
<dbReference type="AlphaFoldDB" id="A0AAJ7BNM9"/>
<protein>
    <submittedName>
        <fullName evidence="6">Jerky protein homolog-like</fullName>
    </submittedName>
</protein>
<dbReference type="Gene3D" id="3.30.420.10">
    <property type="entry name" value="Ribonuclease H-like superfamily/Ribonuclease H"/>
    <property type="match status" value="1"/>
</dbReference>
<dbReference type="Pfam" id="PF03221">
    <property type="entry name" value="HTH_Tnp_Tc5"/>
    <property type="match status" value="1"/>
</dbReference>
<dbReference type="PANTHER" id="PTHR19303">
    <property type="entry name" value="TRANSPOSON"/>
    <property type="match status" value="1"/>
</dbReference>
<dbReference type="KEGG" id="ccin:107265557"/>
<feature type="domain" description="HTH CENPB-type" evidence="4">
    <location>
        <begin position="18"/>
        <end position="77"/>
    </location>
</feature>
<feature type="domain" description="DDE-1" evidence="3">
    <location>
        <begin position="145"/>
        <end position="278"/>
    </location>
</feature>
<sequence>MPTGIVHKKKKFTGVEISELDECLYKGFVQKRSIGDYTSGPMLQKALLFTELLNGPASFKASHGFLYRFKARHRIKLLSVQKDKLCSDKEASQTFCQEIVQYLEDKGYAMRQIYNADERGLLWRTLLGKSRVTEADNHPNRNMSKDRAAVMVCANATGTHKLPLLVVGKSENPTCPKNIKVLPVTYRGEKNACMTRELTLEWYKKAFHPQIDKVHKPTDEKFILLLDNAPIHPPIKELNALCDKCEVRYLPTTVTSLLQPVDQGIIEKMKQSLQAELTALGTYREKLERYAETYKIFDNVALL</sequence>
<dbReference type="Gene3D" id="1.10.10.60">
    <property type="entry name" value="Homeodomain-like"/>
    <property type="match status" value="1"/>
</dbReference>
<dbReference type="InterPro" id="IPR004875">
    <property type="entry name" value="DDE_SF_endonuclease_dom"/>
</dbReference>
<dbReference type="InterPro" id="IPR006600">
    <property type="entry name" value="HTH_CenpB_DNA-bd_dom"/>
</dbReference>
<dbReference type="Proteomes" id="UP000694920">
    <property type="component" value="Unplaced"/>
</dbReference>
<comment type="subcellular location">
    <subcellularLocation>
        <location evidence="1">Nucleus</location>
    </subcellularLocation>
</comment>
<organism evidence="5 6">
    <name type="scientific">Cephus cinctus</name>
    <name type="common">Wheat stem sawfly</name>
    <dbReference type="NCBI Taxonomy" id="211228"/>
    <lineage>
        <taxon>Eukaryota</taxon>
        <taxon>Metazoa</taxon>
        <taxon>Ecdysozoa</taxon>
        <taxon>Arthropoda</taxon>
        <taxon>Hexapoda</taxon>
        <taxon>Insecta</taxon>
        <taxon>Pterygota</taxon>
        <taxon>Neoptera</taxon>
        <taxon>Endopterygota</taxon>
        <taxon>Hymenoptera</taxon>
        <taxon>Cephoidea</taxon>
        <taxon>Cephidae</taxon>
        <taxon>Cephus</taxon>
    </lineage>
</organism>